<keyword evidence="7" id="KW-1185">Reference proteome</keyword>
<feature type="active site" description="Proton acceptor" evidence="4">
    <location>
        <position position="202"/>
    </location>
</feature>
<feature type="short sequence motif" description="GXSXG" evidence="4">
    <location>
        <begin position="46"/>
        <end position="50"/>
    </location>
</feature>
<proteinExistence type="predicted"/>
<dbReference type="PROSITE" id="PS51635">
    <property type="entry name" value="PNPLA"/>
    <property type="match status" value="1"/>
</dbReference>
<evidence type="ECO:0000256" key="3">
    <source>
        <dbReference type="ARBA" id="ARBA00023098"/>
    </source>
</evidence>
<dbReference type="GO" id="GO:0016787">
    <property type="term" value="F:hydrolase activity"/>
    <property type="evidence" value="ECO:0007669"/>
    <property type="project" value="UniProtKB-UniRule"/>
</dbReference>
<sequence>MIRHRPRTALILGGGGARAAYEVGVLKAVRELLPDPAHNPFPIYCGASAGSINAAVMAVRAGDFGAGVNYLAELWWNIHAGDVFRADHLSMMTAGARWLFRRSSRSLFDNAPLRRLLGQAVNFDQLEPAVAAHALLALVVTCSGYASGQSVSFFQGRADLEPWNLGQRVGAHVLLGVEHLMASSAMPFIFPAVRMNREFFGDGALRQPTPLSPAIHLGADRILVIGEGRMSDEGDEREPGDAYPSPARIAGQTLSGMYVDALTADLEHAEHVNRVLQLIPAESRGSVDAALRPLQVLSLAPSIRLDHLAAEHVGALPRSVRALLSGIGANRRDGGALASYLLFEPPYTQALMELGYRDTLARADEVRLFLDIT</sequence>
<feature type="short sequence motif" description="DGA/G" evidence="4">
    <location>
        <begin position="202"/>
        <end position="204"/>
    </location>
</feature>
<evidence type="ECO:0000256" key="2">
    <source>
        <dbReference type="ARBA" id="ARBA00022963"/>
    </source>
</evidence>
<accession>A0A497XB71</accession>
<dbReference type="SUPFAM" id="SSF52151">
    <property type="entry name" value="FabD/lysophospholipase-like"/>
    <property type="match status" value="1"/>
</dbReference>
<dbReference type="InterPro" id="IPR002641">
    <property type="entry name" value="PNPLA_dom"/>
</dbReference>
<evidence type="ECO:0000256" key="4">
    <source>
        <dbReference type="PROSITE-ProRule" id="PRU01161"/>
    </source>
</evidence>
<evidence type="ECO:0000259" key="5">
    <source>
        <dbReference type="PROSITE" id="PS51635"/>
    </source>
</evidence>
<reference evidence="6 7" key="1">
    <citation type="submission" date="2018-10" db="EMBL/GenBank/DDBJ databases">
        <title>Genomic Encyclopedia of Type Strains, Phase IV (KMG-IV): sequencing the most valuable type-strain genomes for metagenomic binning, comparative biology and taxonomic classification.</title>
        <authorList>
            <person name="Goeker M."/>
        </authorList>
    </citation>
    <scope>NUCLEOTIDE SEQUENCE [LARGE SCALE GENOMIC DNA]</scope>
    <source>
        <strain evidence="6 7">DSM 26916</strain>
    </source>
</reference>
<keyword evidence="1 4" id="KW-0378">Hydrolase</keyword>
<feature type="active site" description="Nucleophile" evidence="4">
    <location>
        <position position="48"/>
    </location>
</feature>
<dbReference type="PANTHER" id="PTHR14226:SF57">
    <property type="entry name" value="BLR7027 PROTEIN"/>
    <property type="match status" value="1"/>
</dbReference>
<protein>
    <submittedName>
        <fullName evidence="6">NTE family protein</fullName>
    </submittedName>
</protein>
<dbReference type="GO" id="GO:0016042">
    <property type="term" value="P:lipid catabolic process"/>
    <property type="evidence" value="ECO:0007669"/>
    <property type="project" value="UniProtKB-UniRule"/>
</dbReference>
<name>A0A497XB71_9PROT</name>
<evidence type="ECO:0000256" key="1">
    <source>
        <dbReference type="ARBA" id="ARBA00022801"/>
    </source>
</evidence>
<evidence type="ECO:0000313" key="7">
    <source>
        <dbReference type="Proteomes" id="UP000268908"/>
    </source>
</evidence>
<dbReference type="PANTHER" id="PTHR14226">
    <property type="entry name" value="NEUROPATHY TARGET ESTERASE/SWISS CHEESE D.MELANOGASTER"/>
    <property type="match status" value="1"/>
</dbReference>
<dbReference type="RefSeq" id="WP_121242756.1">
    <property type="nucleotide sequence ID" value="NZ_BHVV01000003.1"/>
</dbReference>
<gene>
    <name evidence="6" type="ORF">DFR35_2437</name>
</gene>
<dbReference type="Gene3D" id="3.40.1090.10">
    <property type="entry name" value="Cytosolic phospholipase A2 catalytic domain"/>
    <property type="match status" value="1"/>
</dbReference>
<keyword evidence="3 4" id="KW-0443">Lipid metabolism</keyword>
<keyword evidence="2 4" id="KW-0442">Lipid degradation</keyword>
<organism evidence="6 7">
    <name type="scientific">Sulfurisoma sediminicola</name>
    <dbReference type="NCBI Taxonomy" id="1381557"/>
    <lineage>
        <taxon>Bacteria</taxon>
        <taxon>Pseudomonadati</taxon>
        <taxon>Pseudomonadota</taxon>
        <taxon>Betaproteobacteria</taxon>
        <taxon>Nitrosomonadales</taxon>
        <taxon>Sterolibacteriaceae</taxon>
        <taxon>Sulfurisoma</taxon>
    </lineage>
</organism>
<feature type="domain" description="PNPLA" evidence="5">
    <location>
        <begin position="10"/>
        <end position="215"/>
    </location>
</feature>
<dbReference type="InterPro" id="IPR016035">
    <property type="entry name" value="Acyl_Trfase/lysoPLipase"/>
</dbReference>
<dbReference type="AlphaFoldDB" id="A0A497XB71"/>
<comment type="caution">
    <text evidence="6">The sequence shown here is derived from an EMBL/GenBank/DDBJ whole genome shotgun (WGS) entry which is preliminary data.</text>
</comment>
<dbReference type="Pfam" id="PF01734">
    <property type="entry name" value="Patatin"/>
    <property type="match status" value="1"/>
</dbReference>
<dbReference type="Proteomes" id="UP000268908">
    <property type="component" value="Unassembled WGS sequence"/>
</dbReference>
<dbReference type="EMBL" id="RCCI01000006">
    <property type="protein sequence ID" value="RLJ63804.1"/>
    <property type="molecule type" value="Genomic_DNA"/>
</dbReference>
<dbReference type="InterPro" id="IPR050301">
    <property type="entry name" value="NTE"/>
</dbReference>
<comment type="caution">
    <text evidence="4">Lacks conserved residue(s) required for the propagation of feature annotation.</text>
</comment>
<evidence type="ECO:0000313" key="6">
    <source>
        <dbReference type="EMBL" id="RLJ63804.1"/>
    </source>
</evidence>
<dbReference type="OrthoDB" id="9798773at2"/>